<dbReference type="AlphaFoldDB" id="A0A2I1M929"/>
<evidence type="ECO:0000313" key="9">
    <source>
        <dbReference type="Proteomes" id="UP000234335"/>
    </source>
</evidence>
<gene>
    <name evidence="8" type="primary">thiN</name>
    <name evidence="7" type="ORF">CYJ34_05210</name>
    <name evidence="8" type="ORF">NCTC9810_00162</name>
</gene>
<keyword evidence="9" id="KW-1185">Reference proteome</keyword>
<name>A0A2I1M929_9FIRM</name>
<evidence type="ECO:0000256" key="1">
    <source>
        <dbReference type="ARBA" id="ARBA00022679"/>
    </source>
</evidence>
<dbReference type="InterPro" id="IPR053149">
    <property type="entry name" value="TPK"/>
</dbReference>
<dbReference type="Pfam" id="PF04265">
    <property type="entry name" value="TPK_B1_binding"/>
    <property type="match status" value="1"/>
</dbReference>
<dbReference type="Gene3D" id="3.40.50.10240">
    <property type="entry name" value="Thiamin pyrophosphokinase, catalytic domain"/>
    <property type="match status" value="1"/>
</dbReference>
<dbReference type="GO" id="GO:0009229">
    <property type="term" value="P:thiamine diphosphate biosynthetic process"/>
    <property type="evidence" value="ECO:0007669"/>
    <property type="project" value="InterPro"/>
</dbReference>
<dbReference type="GO" id="GO:0004788">
    <property type="term" value="F:thiamine diphosphokinase activity"/>
    <property type="evidence" value="ECO:0007669"/>
    <property type="project" value="UniProtKB-UniRule"/>
</dbReference>
<dbReference type="GO" id="GO:0016301">
    <property type="term" value="F:kinase activity"/>
    <property type="evidence" value="ECO:0007669"/>
    <property type="project" value="UniProtKB-KW"/>
</dbReference>
<dbReference type="SMART" id="SM00983">
    <property type="entry name" value="TPK_B1_binding"/>
    <property type="match status" value="1"/>
</dbReference>
<accession>A0A2I1M929</accession>
<protein>
    <recommendedName>
        <fullName evidence="5">Thiamine diphosphokinase</fullName>
        <ecNumber evidence="5">2.7.6.2</ecNumber>
    </recommendedName>
</protein>
<keyword evidence="1 8" id="KW-0808">Transferase</keyword>
<dbReference type="GO" id="GO:0030975">
    <property type="term" value="F:thiamine binding"/>
    <property type="evidence" value="ECO:0007669"/>
    <property type="project" value="InterPro"/>
</dbReference>
<keyword evidence="3 7" id="KW-0418">Kinase</keyword>
<evidence type="ECO:0000256" key="3">
    <source>
        <dbReference type="ARBA" id="ARBA00022777"/>
    </source>
</evidence>
<dbReference type="OrthoDB" id="9804377at2"/>
<keyword evidence="2" id="KW-0547">Nucleotide-binding</keyword>
<dbReference type="NCBIfam" id="TIGR01378">
    <property type="entry name" value="thi_PPkinase"/>
    <property type="match status" value="1"/>
</dbReference>
<dbReference type="PANTHER" id="PTHR41299:SF1">
    <property type="entry name" value="THIAMINE PYROPHOSPHOKINASE"/>
    <property type="match status" value="1"/>
</dbReference>
<dbReference type="GO" id="GO:0005524">
    <property type="term" value="F:ATP binding"/>
    <property type="evidence" value="ECO:0007669"/>
    <property type="project" value="UniProtKB-KW"/>
</dbReference>
<dbReference type="Proteomes" id="UP000234335">
    <property type="component" value="Unassembled WGS sequence"/>
</dbReference>
<proteinExistence type="predicted"/>
<evidence type="ECO:0000313" key="10">
    <source>
        <dbReference type="Proteomes" id="UP000255124"/>
    </source>
</evidence>
<dbReference type="RefSeq" id="WP_101540260.1">
    <property type="nucleotide sequence ID" value="NZ_CALTZC010000015.1"/>
</dbReference>
<evidence type="ECO:0000313" key="7">
    <source>
        <dbReference type="EMBL" id="PKZ16599.1"/>
    </source>
</evidence>
<dbReference type="PANTHER" id="PTHR41299">
    <property type="entry name" value="THIAMINE PYROPHOSPHOKINASE"/>
    <property type="match status" value="1"/>
</dbReference>
<sequence length="206" mass="23187">MKTCYIIAGGEFDGFFDKVNEEDMVIAADKGHIYAKESGITPTMIIGDFDSSNQPDGEMVIKLNPIKDYTDTKAALMIAEDWGYDNIVIYGALGGRDSHTFANVQSALEFKKKNINVVLKSKNKRFYIVNNQLDYKFTEDNDFYVSIFAISDLVRGLDIKGLYYELNNFDLTNDNALGVSNETIGRDFKISVESGYILVIFEDKSI</sequence>
<dbReference type="InterPro" id="IPR007373">
    <property type="entry name" value="Thiamin_PyroPKinase_B1-bd"/>
</dbReference>
<dbReference type="GO" id="GO:0006772">
    <property type="term" value="P:thiamine metabolic process"/>
    <property type="evidence" value="ECO:0007669"/>
    <property type="project" value="UniProtKB-UniRule"/>
</dbReference>
<dbReference type="EMBL" id="PKGS01000003">
    <property type="protein sequence ID" value="PKZ16599.1"/>
    <property type="molecule type" value="Genomic_DNA"/>
</dbReference>
<dbReference type="Proteomes" id="UP000255124">
    <property type="component" value="Unassembled WGS sequence"/>
</dbReference>
<feature type="domain" description="Thiamin pyrophosphokinase thiamin-binding" evidence="6">
    <location>
        <begin position="139"/>
        <end position="198"/>
    </location>
</feature>
<dbReference type="SUPFAM" id="SSF63862">
    <property type="entry name" value="Thiamin pyrophosphokinase, substrate-binding domain"/>
    <property type="match status" value="1"/>
</dbReference>
<dbReference type="InterPro" id="IPR036371">
    <property type="entry name" value="TPK_B1-bd_sf"/>
</dbReference>
<dbReference type="InterPro" id="IPR006282">
    <property type="entry name" value="Thi_PPkinase"/>
</dbReference>
<dbReference type="SUPFAM" id="SSF63999">
    <property type="entry name" value="Thiamin pyrophosphokinase, catalytic domain"/>
    <property type="match status" value="1"/>
</dbReference>
<evidence type="ECO:0000256" key="5">
    <source>
        <dbReference type="NCBIfam" id="TIGR01378"/>
    </source>
</evidence>
<organism evidence="7 9">
    <name type="scientific">Anaerococcus octavius</name>
    <dbReference type="NCBI Taxonomy" id="54007"/>
    <lineage>
        <taxon>Bacteria</taxon>
        <taxon>Bacillati</taxon>
        <taxon>Bacillota</taxon>
        <taxon>Tissierellia</taxon>
        <taxon>Tissierellales</taxon>
        <taxon>Peptoniphilaceae</taxon>
        <taxon>Anaerococcus</taxon>
    </lineage>
</organism>
<evidence type="ECO:0000256" key="4">
    <source>
        <dbReference type="ARBA" id="ARBA00022840"/>
    </source>
</evidence>
<evidence type="ECO:0000313" key="8">
    <source>
        <dbReference type="EMBL" id="SUU91864.1"/>
    </source>
</evidence>
<evidence type="ECO:0000256" key="2">
    <source>
        <dbReference type="ARBA" id="ARBA00022741"/>
    </source>
</evidence>
<reference evidence="8 10" key="2">
    <citation type="submission" date="2018-06" db="EMBL/GenBank/DDBJ databases">
        <authorList>
            <consortium name="Pathogen Informatics"/>
            <person name="Doyle S."/>
        </authorList>
    </citation>
    <scope>NUCLEOTIDE SEQUENCE [LARGE SCALE GENOMIC DNA]</scope>
    <source>
        <strain evidence="8 10">NCTC9810</strain>
    </source>
</reference>
<dbReference type="EMBL" id="UFTA01000002">
    <property type="protein sequence ID" value="SUU91864.1"/>
    <property type="molecule type" value="Genomic_DNA"/>
</dbReference>
<evidence type="ECO:0000259" key="6">
    <source>
        <dbReference type="SMART" id="SM00983"/>
    </source>
</evidence>
<dbReference type="EC" id="2.7.6.2" evidence="5"/>
<dbReference type="InterPro" id="IPR007371">
    <property type="entry name" value="TPK_catalytic"/>
</dbReference>
<dbReference type="InterPro" id="IPR036759">
    <property type="entry name" value="TPK_catalytic_sf"/>
</dbReference>
<keyword evidence="4" id="KW-0067">ATP-binding</keyword>
<reference evidence="7 9" key="1">
    <citation type="submission" date="2017-12" db="EMBL/GenBank/DDBJ databases">
        <title>Phylogenetic diversity of female urinary microbiome.</title>
        <authorList>
            <person name="Thomas-White K."/>
            <person name="Wolfe A.J."/>
        </authorList>
    </citation>
    <scope>NUCLEOTIDE SEQUENCE [LARGE SCALE GENOMIC DNA]</scope>
    <source>
        <strain evidence="7 9">UMB0119</strain>
    </source>
</reference>
<dbReference type="Pfam" id="PF04263">
    <property type="entry name" value="TPK_catalytic"/>
    <property type="match status" value="1"/>
</dbReference>
<dbReference type="CDD" id="cd07995">
    <property type="entry name" value="TPK"/>
    <property type="match status" value="1"/>
</dbReference>